<protein>
    <recommendedName>
        <fullName evidence="2">DUF7043 domain-containing protein</fullName>
    </recommendedName>
</protein>
<dbReference type="EMBL" id="CACVKT020009019">
    <property type="protein sequence ID" value="CAC5419321.1"/>
    <property type="molecule type" value="Genomic_DNA"/>
</dbReference>
<gene>
    <name evidence="3" type="ORF">MCOR_51681</name>
</gene>
<evidence type="ECO:0000256" key="1">
    <source>
        <dbReference type="SAM" id="SignalP"/>
    </source>
</evidence>
<dbReference type="Proteomes" id="UP000507470">
    <property type="component" value="Unassembled WGS sequence"/>
</dbReference>
<feature type="domain" description="DUF7043" evidence="2">
    <location>
        <begin position="21"/>
        <end position="136"/>
    </location>
</feature>
<accession>A0A6J8EJS7</accession>
<feature type="signal peptide" evidence="1">
    <location>
        <begin position="1"/>
        <end position="23"/>
    </location>
</feature>
<organism evidence="3 4">
    <name type="scientific">Mytilus coruscus</name>
    <name type="common">Sea mussel</name>
    <dbReference type="NCBI Taxonomy" id="42192"/>
    <lineage>
        <taxon>Eukaryota</taxon>
        <taxon>Metazoa</taxon>
        <taxon>Spiralia</taxon>
        <taxon>Lophotrochozoa</taxon>
        <taxon>Mollusca</taxon>
        <taxon>Bivalvia</taxon>
        <taxon>Autobranchia</taxon>
        <taxon>Pteriomorphia</taxon>
        <taxon>Mytilida</taxon>
        <taxon>Mytiloidea</taxon>
        <taxon>Mytilidae</taxon>
        <taxon>Mytilinae</taxon>
        <taxon>Mytilus</taxon>
    </lineage>
</organism>
<evidence type="ECO:0000259" key="2">
    <source>
        <dbReference type="Pfam" id="PF23070"/>
    </source>
</evidence>
<name>A0A6J8EJS7_MYTCO</name>
<dbReference type="AlphaFoldDB" id="A0A6J8EJS7"/>
<reference evidence="3 4" key="1">
    <citation type="submission" date="2020-06" db="EMBL/GenBank/DDBJ databases">
        <authorList>
            <person name="Li R."/>
            <person name="Bekaert M."/>
        </authorList>
    </citation>
    <scope>NUCLEOTIDE SEQUENCE [LARGE SCALE GENOMIC DNA]</scope>
    <source>
        <strain evidence="4">wild</strain>
    </source>
</reference>
<evidence type="ECO:0000313" key="3">
    <source>
        <dbReference type="EMBL" id="CAC5419321.1"/>
    </source>
</evidence>
<dbReference type="Pfam" id="PF23070">
    <property type="entry name" value="DUF7043"/>
    <property type="match status" value="1"/>
</dbReference>
<dbReference type="PANTHER" id="PTHR22255:SF9">
    <property type="entry name" value="LP06548P"/>
    <property type="match status" value="1"/>
</dbReference>
<dbReference type="PANTHER" id="PTHR22255">
    <property type="entry name" value="LP06548P"/>
    <property type="match status" value="1"/>
</dbReference>
<keyword evidence="1" id="KW-0732">Signal</keyword>
<keyword evidence="4" id="KW-1185">Reference proteome</keyword>
<dbReference type="OrthoDB" id="6047467at2759"/>
<proteinExistence type="predicted"/>
<dbReference type="InterPro" id="IPR055471">
    <property type="entry name" value="DUF7043"/>
</dbReference>
<evidence type="ECO:0000313" key="4">
    <source>
        <dbReference type="Proteomes" id="UP000507470"/>
    </source>
</evidence>
<sequence length="646" mass="73490">MKYRCIMRLAALHMIMLISITKGCTFPKFVTRRSMWIATYDNEASLRSKITKDTIESSYCTNNGLVCAESIRKCNETREHDKFIVEHTEKTQLLAETEYLCIQFLRQSDDVIQIKTSTKMSVKSPSMCDNLNLDHWPMTSPSFQTAPPIKCPFSGGFNMQIRKSGKQLCANKIPRARMESECGSGTGIMFDFKHEECIHNNLKMNLNQHVDCMAEWTTGNEKFVILRPDSDDFQPYCLRITSHSYDVITAYLFMDFVCDPGNSFGIPSKTVNYLSITFKKHIINSLCEDEFQECAESKFCESDMEAHCKKSCYHCRPEANICAIPEHIKGYWGILQTNITNFVNVSTYEFYQKDMGKMQCLKSNNTDKNHIILLQMFENGCYPKFSCMEVFQSSPSIRQIRFGKRITWPVFPLDNVGKLACAESQFLTNIVVGKSKESVEIQNTTLIDPRIHTGVDCGLSEEFGNDVYSLYFQEGAKCDGCVTFDAKHDKTVFTISTIDCSTAEKEIIYLCLASFKLNTNSTTAIITKRKSAVSEFLCWVFTRSGAIRKLLVLNVSDCNELSIRLVLEGDLKPKASFDIIESPLKTCPKRESISIYKSVSKNQRNAGEDVKYFVSDNIRSGAPSYRQNLVSIIIMLTSVLYIQFSV</sequence>
<feature type="chain" id="PRO_5026659555" description="DUF7043 domain-containing protein" evidence="1">
    <location>
        <begin position="24"/>
        <end position="646"/>
    </location>
</feature>